<name>Q8SWP3_ENCCU</name>
<keyword evidence="4 6" id="KW-1133">Transmembrane helix</keyword>
<comment type="subcellular location">
    <subcellularLocation>
        <location evidence="6">Cell membrane</location>
        <topology evidence="6">Multi-pass membrane protein</topology>
    </subcellularLocation>
    <subcellularLocation>
        <location evidence="1">Membrane</location>
        <topology evidence="1">Multi-pass membrane protein</topology>
    </subcellularLocation>
</comment>
<keyword evidence="5 6" id="KW-0472">Membrane</keyword>
<dbReference type="GO" id="GO:0022857">
    <property type="term" value="F:transmembrane transporter activity"/>
    <property type="evidence" value="ECO:0007669"/>
    <property type="project" value="UniProtKB-UniRule"/>
</dbReference>
<dbReference type="InterPro" id="IPR007603">
    <property type="entry name" value="Choline_transptr-like"/>
</dbReference>
<comment type="similarity">
    <text evidence="2 6">Belongs to the CTL (choline transporter-like) family.</text>
</comment>
<dbReference type="OrthoDB" id="44736at2759"/>
<evidence type="ECO:0000256" key="2">
    <source>
        <dbReference type="ARBA" id="ARBA00007168"/>
    </source>
</evidence>
<feature type="transmembrane region" description="Helical" evidence="6">
    <location>
        <begin position="183"/>
        <end position="205"/>
    </location>
</feature>
<feature type="transmembrane region" description="Helical" evidence="6">
    <location>
        <begin position="138"/>
        <end position="163"/>
    </location>
</feature>
<dbReference type="HOGENOM" id="CLU_056395_0_0_1"/>
<evidence type="ECO:0000256" key="6">
    <source>
        <dbReference type="RuleBase" id="RU368066"/>
    </source>
</evidence>
<accession>Q8SWP3</accession>
<keyword evidence="8" id="KW-1185">Reference proteome</keyword>
<dbReference type="PANTHER" id="PTHR12385:SF88">
    <property type="entry name" value="CHOLINE TRANSPORTER-LIKE PROTEIN CTL1"/>
    <property type="match status" value="1"/>
</dbReference>
<dbReference type="OMA" id="IVINHIT"/>
<reference evidence="7 8" key="2">
    <citation type="journal article" date="2001" name="Nature">
        <title>Genome sequence and gene compaction of the eukaryote parasite Encephalitozoon cuniculi.</title>
        <authorList>
            <person name="Katinka M.D."/>
            <person name="Duprat S."/>
            <person name="Cornillot E."/>
            <person name="Metenier G."/>
            <person name="Thomarat F."/>
            <person name="Prensier G."/>
            <person name="Barbe V."/>
            <person name="Peyretaillade E."/>
            <person name="Brottier P."/>
            <person name="Wincker P."/>
            <person name="Delbac F."/>
            <person name="El Alaoui H."/>
            <person name="Peyret P."/>
            <person name="Saurin W."/>
            <person name="Gouy M."/>
            <person name="Weissenbach J."/>
            <person name="Vivares C.P."/>
        </authorList>
    </citation>
    <scope>NUCLEOTIDE SEQUENCE [LARGE SCALE GENOMIC DNA]</scope>
    <source>
        <strain evidence="7 8">GB-M1</strain>
    </source>
</reference>
<feature type="transmembrane region" description="Helical" evidence="6">
    <location>
        <begin position="44"/>
        <end position="67"/>
    </location>
</feature>
<evidence type="ECO:0000313" key="8">
    <source>
        <dbReference type="Proteomes" id="UP000000819"/>
    </source>
</evidence>
<feature type="transmembrane region" description="Helical" evidence="6">
    <location>
        <begin position="12"/>
        <end position="32"/>
    </location>
</feature>
<evidence type="ECO:0000256" key="4">
    <source>
        <dbReference type="ARBA" id="ARBA00022989"/>
    </source>
</evidence>
<reference evidence="8" key="1">
    <citation type="journal article" date="2001" name="Genome Res.">
        <title>Sequence and analysis of chromosome I of the amitochondriate intracellular parasite Encephalitozoon cuniculi (Microspora).</title>
        <authorList>
            <person name="Peyret P."/>
            <person name="Katinka M.D."/>
            <person name="Duprat S."/>
            <person name="Duffieux F."/>
            <person name="Barbe V."/>
            <person name="Barbazanges M."/>
            <person name="Weissenbach J."/>
            <person name="Saurin W."/>
            <person name="Vivares C.P."/>
        </authorList>
    </citation>
    <scope>NUCLEOTIDE SEQUENCE [LARGE SCALE GENOMIC DNA]</scope>
    <source>
        <strain evidence="8">GB-M1</strain>
    </source>
</reference>
<dbReference type="EMBL" id="AL391737">
    <property type="protein sequence ID" value="CAD24909.1"/>
    <property type="molecule type" value="Genomic_DNA"/>
</dbReference>
<feature type="transmembrane region" description="Helical" evidence="6">
    <location>
        <begin position="74"/>
        <end position="92"/>
    </location>
</feature>
<evidence type="ECO:0000313" key="7">
    <source>
        <dbReference type="EMBL" id="CAD24909.1"/>
    </source>
</evidence>
<organism evidence="7 8">
    <name type="scientific">Encephalitozoon cuniculi (strain GB-M1)</name>
    <name type="common">Microsporidian parasite</name>
    <dbReference type="NCBI Taxonomy" id="284813"/>
    <lineage>
        <taxon>Eukaryota</taxon>
        <taxon>Fungi</taxon>
        <taxon>Fungi incertae sedis</taxon>
        <taxon>Microsporidia</taxon>
        <taxon>Unikaryonidae</taxon>
        <taxon>Encephalitozoon</taxon>
    </lineage>
</organism>
<keyword evidence="3 6" id="KW-0812">Transmembrane</keyword>
<reference evidence="7 8" key="3">
    <citation type="journal article" date="2009" name="BMC Genomics">
        <title>Identification of transcriptional signals in Encephalitozoon cuniculi widespread among Microsporidia phylum: support for accurate structural genome annotation.</title>
        <authorList>
            <person name="Peyretaillade E."/>
            <person name="Goncalves O."/>
            <person name="Terrat S."/>
            <person name="Dugat-Bony E."/>
            <person name="Wincker P."/>
            <person name="Cornman R.S."/>
            <person name="Evans J.D."/>
            <person name="Delbac F."/>
            <person name="Peyret P."/>
        </authorList>
    </citation>
    <scope>NUCLEOTIDE SEQUENCE [LARGE SCALE GENOMIC DNA]</scope>
    <source>
        <strain evidence="7 8">GB-M1</strain>
    </source>
</reference>
<evidence type="ECO:0000256" key="1">
    <source>
        <dbReference type="ARBA" id="ARBA00004141"/>
    </source>
</evidence>
<dbReference type="KEGG" id="ecu:ECU01_0400"/>
<feature type="transmembrane region" description="Helical" evidence="6">
    <location>
        <begin position="353"/>
        <end position="386"/>
    </location>
</feature>
<dbReference type="PANTHER" id="PTHR12385">
    <property type="entry name" value="CHOLINE TRANSPORTER-LIKE (SLC FAMILY 44)"/>
    <property type="match status" value="1"/>
</dbReference>
<sequence>MEEFKKNRSFHDAWAFVLYAILTTATTSWMVVKMKEAPQYDKEAFLPVLVLNVGLMLVFLLIAYLGLRYAAKGFIFTANVVAPATVFLLSILTYNPLVILSTGISFGVSLMFYLWAIKPVLPLIAATIETTAKILSSNLIGCTLLLLVSVSLQVVQSFVFLRVLGNNDASKGVMSILFILNSYWTFFNIVYFAQVVVSAIVINHITDGKESFGQSFYVALMALGSISFAGLVMAAINTAKLLLERERDRNRERGEGNFINVILLCLLSIVGDLVNVMNELVFPYLTLHGTKYTESMSKSYNMIGEKRGITLLANMVVGKVIFFCLLFFVWTIACGDAVLFSVNSSFQSNDLSYVTAAIIGAPLITFVYSFLSMFSSGTLALIYSYLEFPDVVRRIEPELIEKISSFS</sequence>
<dbReference type="GeneID" id="860213"/>
<protein>
    <recommendedName>
        <fullName evidence="6">Protein PNS1</fullName>
    </recommendedName>
</protein>
<gene>
    <name evidence="7" type="ordered locus">ECU01_0400</name>
</gene>
<feature type="transmembrane region" description="Helical" evidence="6">
    <location>
        <begin position="308"/>
        <end position="333"/>
    </location>
</feature>
<proteinExistence type="inferred from homology"/>
<comment type="function">
    <text evidence="6">Probably involved in transport through the plasma membrane.</text>
</comment>
<feature type="transmembrane region" description="Helical" evidence="6">
    <location>
        <begin position="217"/>
        <end position="238"/>
    </location>
</feature>
<dbReference type="VEuPathDB" id="MicrosporidiaDB:ECU01_0400"/>
<dbReference type="RefSeq" id="NP_001402124.1">
    <property type="nucleotide sequence ID" value="NM_001415551.1"/>
</dbReference>
<feature type="transmembrane region" description="Helical" evidence="6">
    <location>
        <begin position="258"/>
        <end position="287"/>
    </location>
</feature>
<evidence type="ECO:0000256" key="5">
    <source>
        <dbReference type="ARBA" id="ARBA00023136"/>
    </source>
</evidence>
<feature type="transmembrane region" description="Helical" evidence="6">
    <location>
        <begin position="98"/>
        <end position="117"/>
    </location>
</feature>
<dbReference type="InParanoid" id="Q8SWP3"/>
<evidence type="ECO:0000256" key="3">
    <source>
        <dbReference type="ARBA" id="ARBA00022692"/>
    </source>
</evidence>
<dbReference type="Pfam" id="PF04515">
    <property type="entry name" value="Choline_transpo"/>
    <property type="match status" value="1"/>
</dbReference>
<dbReference type="Proteomes" id="UP000000819">
    <property type="component" value="Chromosome I"/>
</dbReference>
<dbReference type="AlphaFoldDB" id="Q8SWP3"/>
<dbReference type="GO" id="GO:0005886">
    <property type="term" value="C:plasma membrane"/>
    <property type="evidence" value="ECO:0007669"/>
    <property type="project" value="UniProtKB-SubCell"/>
</dbReference>